<accession>A0A1Y1YKZ8</accession>
<dbReference type="Proteomes" id="UP000193144">
    <property type="component" value="Unassembled WGS sequence"/>
</dbReference>
<dbReference type="AlphaFoldDB" id="A0A1Y1YKZ8"/>
<protein>
    <submittedName>
        <fullName evidence="1">Uncharacterized protein</fullName>
    </submittedName>
</protein>
<sequence length="259" mass="28331">MAQGSAGNVQGCWRGRYDAPSSTTNVWHLAYGSNLSSSKLIRDRGIRPLASIIVTAPGHVLAMNSAGVPYSEPAFASILPIHPTAGGKYVQLIGIAYLLTPEMYLRLVASGGGGIAYAEIEASAEELAEESAEKERVCIRKLIREGAGESGMPPAYQKYLAKLPTYQPPEQGFRKVGAQLFLAFWVPVMALMERITKASLVGGREEAPIWVITLVRTVVWVMWFHHDYLHAPIWGRGDGLDEFISVEALNSIRRSLYVS</sequence>
<evidence type="ECO:0000313" key="2">
    <source>
        <dbReference type="Proteomes" id="UP000193144"/>
    </source>
</evidence>
<dbReference type="OrthoDB" id="2017317at2759"/>
<dbReference type="STRING" id="1231657.A0A1Y1YKZ8"/>
<name>A0A1Y1YKZ8_9PLEO</name>
<reference evidence="1 2" key="1">
    <citation type="submission" date="2016-07" db="EMBL/GenBank/DDBJ databases">
        <title>Pervasive Adenine N6-methylation of Active Genes in Fungi.</title>
        <authorList>
            <consortium name="DOE Joint Genome Institute"/>
            <person name="Mondo S.J."/>
            <person name="Dannebaum R.O."/>
            <person name="Kuo R.C."/>
            <person name="Labutti K."/>
            <person name="Haridas S."/>
            <person name="Kuo A."/>
            <person name="Salamov A."/>
            <person name="Ahrendt S.R."/>
            <person name="Lipzen A."/>
            <person name="Sullivan W."/>
            <person name="Andreopoulos W.B."/>
            <person name="Clum A."/>
            <person name="Lindquist E."/>
            <person name="Daum C."/>
            <person name="Ramamoorthy G.K."/>
            <person name="Gryganskyi A."/>
            <person name="Culley D."/>
            <person name="Magnuson J.K."/>
            <person name="James T.Y."/>
            <person name="O'Malley M.A."/>
            <person name="Stajich J.E."/>
            <person name="Spatafora J.W."/>
            <person name="Visel A."/>
            <person name="Grigoriev I.V."/>
        </authorList>
    </citation>
    <scope>NUCLEOTIDE SEQUENCE [LARGE SCALE GENOMIC DNA]</scope>
    <source>
        <strain evidence="1 2">CBS 115471</strain>
    </source>
</reference>
<proteinExistence type="predicted"/>
<dbReference type="Gene3D" id="3.10.490.10">
    <property type="entry name" value="Gamma-glutamyl cyclotransferase-like"/>
    <property type="match status" value="1"/>
</dbReference>
<comment type="caution">
    <text evidence="1">The sequence shown here is derived from an EMBL/GenBank/DDBJ whole genome shotgun (WGS) entry which is preliminary data.</text>
</comment>
<organism evidence="1 2">
    <name type="scientific">Clohesyomyces aquaticus</name>
    <dbReference type="NCBI Taxonomy" id="1231657"/>
    <lineage>
        <taxon>Eukaryota</taxon>
        <taxon>Fungi</taxon>
        <taxon>Dikarya</taxon>
        <taxon>Ascomycota</taxon>
        <taxon>Pezizomycotina</taxon>
        <taxon>Dothideomycetes</taxon>
        <taxon>Pleosporomycetidae</taxon>
        <taxon>Pleosporales</taxon>
        <taxon>Lindgomycetaceae</taxon>
        <taxon>Clohesyomyces</taxon>
    </lineage>
</organism>
<dbReference type="EMBL" id="MCFA01000211">
    <property type="protein sequence ID" value="ORX98662.1"/>
    <property type="molecule type" value="Genomic_DNA"/>
</dbReference>
<keyword evidence="2" id="KW-1185">Reference proteome</keyword>
<gene>
    <name evidence="1" type="ORF">BCR34DRAFT_628339</name>
</gene>
<evidence type="ECO:0000313" key="1">
    <source>
        <dbReference type="EMBL" id="ORX98662.1"/>
    </source>
</evidence>